<feature type="binding site" evidence="5">
    <location>
        <position position="2"/>
    </location>
    <ligand>
        <name>Ni(2+)</name>
        <dbReference type="ChEBI" id="CHEBI:49786"/>
    </ligand>
</feature>
<keyword evidence="3 5" id="KW-0479">Metal-binding</keyword>
<reference evidence="6 7" key="1">
    <citation type="journal article" date="2014" name="Genome Biol. Evol.">
        <title>Comparative Genomics of the Campylobacter lari Group.</title>
        <authorList>
            <person name="Miller W.G."/>
            <person name="Yee E."/>
            <person name="Chapman M.H."/>
            <person name="Smith T.P."/>
            <person name="Bono J.L."/>
            <person name="Huynh S."/>
            <person name="Parker C.T."/>
            <person name="Vandamme P."/>
            <person name="Luong K."/>
            <person name="Korlach J."/>
        </authorList>
    </citation>
    <scope>NUCLEOTIDE SEQUENCE [LARGE SCALE GENOMIC DNA]</scope>
    <source>
        <strain evidence="7">RM3659</strain>
    </source>
</reference>
<feature type="binding site" evidence="5">
    <location>
        <position position="74"/>
    </location>
    <ligand>
        <name>Zn(2+)</name>
        <dbReference type="ChEBI" id="CHEBI:29105"/>
    </ligand>
</feature>
<keyword evidence="4 5" id="KW-0862">Zinc</keyword>
<evidence type="ECO:0000256" key="4">
    <source>
        <dbReference type="ARBA" id="ARBA00022833"/>
    </source>
</evidence>
<dbReference type="Pfam" id="PF01155">
    <property type="entry name" value="HypA"/>
    <property type="match status" value="1"/>
</dbReference>
<keyword evidence="2 5" id="KW-0533">Nickel</keyword>
<evidence type="ECO:0000256" key="2">
    <source>
        <dbReference type="ARBA" id="ARBA00022596"/>
    </source>
</evidence>
<dbReference type="EMBL" id="CP007775">
    <property type="protein sequence ID" value="AJD01749.1"/>
    <property type="molecule type" value="Genomic_DNA"/>
</dbReference>
<gene>
    <name evidence="5 6" type="primary">hypA</name>
    <name evidence="6" type="ORF">UPTC3659_0904</name>
</gene>
<dbReference type="GO" id="GO:0051604">
    <property type="term" value="P:protein maturation"/>
    <property type="evidence" value="ECO:0007669"/>
    <property type="project" value="InterPro"/>
</dbReference>
<evidence type="ECO:0000313" key="7">
    <source>
        <dbReference type="Proteomes" id="UP000031130"/>
    </source>
</evidence>
<dbReference type="InterPro" id="IPR020538">
    <property type="entry name" value="Hydgase_Ni_incorp_HypA/HybF_CS"/>
</dbReference>
<dbReference type="GO" id="GO:0008270">
    <property type="term" value="F:zinc ion binding"/>
    <property type="evidence" value="ECO:0007669"/>
    <property type="project" value="UniProtKB-UniRule"/>
</dbReference>
<dbReference type="RefSeq" id="WP_039626107.1">
    <property type="nucleotide sequence ID" value="NZ_CP007775.1"/>
</dbReference>
<accession>A0A0A8HV54</accession>
<dbReference type="PIRSF" id="PIRSF004761">
    <property type="entry name" value="Hydrgn_mat_HypA"/>
    <property type="match status" value="1"/>
</dbReference>
<organism evidence="6 7">
    <name type="scientific">Campylobacter lari NCTC 11845</name>
    <dbReference type="NCBI Taxonomy" id="1388749"/>
    <lineage>
        <taxon>Bacteria</taxon>
        <taxon>Pseudomonadati</taxon>
        <taxon>Campylobacterota</taxon>
        <taxon>Epsilonproteobacteria</taxon>
        <taxon>Campylobacterales</taxon>
        <taxon>Campylobacteraceae</taxon>
        <taxon>Campylobacter</taxon>
    </lineage>
</organism>
<evidence type="ECO:0000256" key="5">
    <source>
        <dbReference type="HAMAP-Rule" id="MF_00213"/>
    </source>
</evidence>
<comment type="function">
    <text evidence="5">Involved in the maturation of [NiFe] hydrogenases. Required for nickel insertion into the metal center of the hydrogenase.</text>
</comment>
<evidence type="ECO:0000256" key="3">
    <source>
        <dbReference type="ARBA" id="ARBA00022723"/>
    </source>
</evidence>
<dbReference type="PANTHER" id="PTHR34535">
    <property type="entry name" value="HYDROGENASE MATURATION FACTOR HYPA"/>
    <property type="match status" value="1"/>
</dbReference>
<dbReference type="PANTHER" id="PTHR34535:SF3">
    <property type="entry name" value="HYDROGENASE MATURATION FACTOR HYPA"/>
    <property type="match status" value="1"/>
</dbReference>
<evidence type="ECO:0000313" key="6">
    <source>
        <dbReference type="EMBL" id="AJD01749.1"/>
    </source>
</evidence>
<dbReference type="OrthoDB" id="9800361at2"/>
<feature type="binding site" evidence="5">
    <location>
        <position position="71"/>
    </location>
    <ligand>
        <name>Zn(2+)</name>
        <dbReference type="ChEBI" id="CHEBI:29105"/>
    </ligand>
</feature>
<proteinExistence type="inferred from homology"/>
<dbReference type="HAMAP" id="MF_00213">
    <property type="entry name" value="HypA_HybF"/>
    <property type="match status" value="1"/>
</dbReference>
<name>A0A0A8HV54_CAMLA</name>
<dbReference type="AlphaFoldDB" id="A0A0A8HV54"/>
<evidence type="ECO:0000256" key="1">
    <source>
        <dbReference type="ARBA" id="ARBA00010748"/>
    </source>
</evidence>
<comment type="similarity">
    <text evidence="1 5">Belongs to the HypA/HybF family.</text>
</comment>
<dbReference type="HOGENOM" id="CLU_126929_6_0_7"/>
<dbReference type="PROSITE" id="PS01249">
    <property type="entry name" value="HYPA"/>
    <property type="match status" value="1"/>
</dbReference>
<dbReference type="Gene3D" id="3.30.2320.80">
    <property type="match status" value="1"/>
</dbReference>
<dbReference type="InterPro" id="IPR000688">
    <property type="entry name" value="HypA/HybF"/>
</dbReference>
<feature type="binding site" evidence="5">
    <location>
        <position position="87"/>
    </location>
    <ligand>
        <name>Zn(2+)</name>
        <dbReference type="ChEBI" id="CHEBI:29105"/>
    </ligand>
</feature>
<sequence>MHELSITESLLELCEEYAQGKIIEEVHVKIGRLSGVEPPLLQRSFETFKENSPLCKNAKFVIHIQEIVVECQKCHFSGVLENNIFWCPKCEDKDLKIIDGEELYLMQLVLKENEDLENNDK</sequence>
<dbReference type="Proteomes" id="UP000031130">
    <property type="component" value="Chromosome"/>
</dbReference>
<feature type="binding site" evidence="5">
    <location>
        <position position="90"/>
    </location>
    <ligand>
        <name>Zn(2+)</name>
        <dbReference type="ChEBI" id="CHEBI:29105"/>
    </ligand>
</feature>
<protein>
    <recommendedName>
        <fullName evidence="5">Hydrogenase maturation factor HypA</fullName>
    </recommendedName>
</protein>
<dbReference type="GO" id="GO:0016151">
    <property type="term" value="F:nickel cation binding"/>
    <property type="evidence" value="ECO:0007669"/>
    <property type="project" value="UniProtKB-UniRule"/>
</dbReference>
<dbReference type="KEGG" id="cln:UPTC3659_0904"/>